<evidence type="ECO:0008006" key="4">
    <source>
        <dbReference type="Google" id="ProtNLM"/>
    </source>
</evidence>
<proteinExistence type="predicted"/>
<feature type="coiled-coil region" evidence="1">
    <location>
        <begin position="297"/>
        <end position="324"/>
    </location>
</feature>
<evidence type="ECO:0000313" key="2">
    <source>
        <dbReference type="EMBL" id="MXV14532.1"/>
    </source>
</evidence>
<protein>
    <recommendedName>
        <fullName evidence="4">Tail fiber domain-containing protein</fullName>
    </recommendedName>
</protein>
<comment type="caution">
    <text evidence="2">The sequence shown here is derived from an EMBL/GenBank/DDBJ whole genome shotgun (WGS) entry which is preliminary data.</text>
</comment>
<keyword evidence="1" id="KW-0175">Coiled coil</keyword>
<evidence type="ECO:0000256" key="1">
    <source>
        <dbReference type="SAM" id="Coils"/>
    </source>
</evidence>
<dbReference type="EMBL" id="WVHS01000001">
    <property type="protein sequence ID" value="MXV14532.1"/>
    <property type="molecule type" value="Genomic_DNA"/>
</dbReference>
<dbReference type="Proteomes" id="UP000451233">
    <property type="component" value="Unassembled WGS sequence"/>
</dbReference>
<reference evidence="2 3" key="1">
    <citation type="submission" date="2019-11" db="EMBL/GenBank/DDBJ databases">
        <title>Pedobacter sp. HMF7056 Genome sequencing and assembly.</title>
        <authorList>
            <person name="Kang H."/>
            <person name="Kim H."/>
            <person name="Joh K."/>
        </authorList>
    </citation>
    <scope>NUCLEOTIDE SEQUENCE [LARGE SCALE GENOMIC DNA]</scope>
    <source>
        <strain evidence="2 3">HMF7056</strain>
    </source>
</reference>
<dbReference type="AlphaFoldDB" id="A0A7K1XU75"/>
<name>A0A7K1XU75_9SPHI</name>
<accession>A0A7K1XU75</accession>
<keyword evidence="3" id="KW-1185">Reference proteome</keyword>
<evidence type="ECO:0000313" key="3">
    <source>
        <dbReference type="Proteomes" id="UP000451233"/>
    </source>
</evidence>
<gene>
    <name evidence="2" type="ORF">GS398_04415</name>
</gene>
<organism evidence="2 3">
    <name type="scientific">Hufsiella ginkgonis</name>
    <dbReference type="NCBI Taxonomy" id="2695274"/>
    <lineage>
        <taxon>Bacteria</taxon>
        <taxon>Pseudomonadati</taxon>
        <taxon>Bacteroidota</taxon>
        <taxon>Sphingobacteriia</taxon>
        <taxon>Sphingobacteriales</taxon>
        <taxon>Sphingobacteriaceae</taxon>
        <taxon>Hufsiella</taxon>
    </lineage>
</organism>
<sequence>MALPLFSQVTNTFPATGNAGIGTLSPTTTTGSTYSGLTLNHATYGGFIDFRQNGVLKGQVWGDINGMNLYAGSELPLRFFTDGNEKMAILPNGHVGIGTGTPSANFQVSGTNPYTGSTSSTDYITISGIGNVGLQVRTSGTNPGDYAALRFNAGGTTNLAAIYSEASTGNFIFSQPRASGIMGFDLNSARIMTILNSGKVGIGTANPDEKLTVNGKVHSTEVIVTAVVGADFVFADDYALKPLAEVEKFVKENKHLPEIAPAAEMRNSGLQLGEMNIRLLQKVEELTLYMIEKDKEIAAQNKKLGDQQAINKALEERLRKLESKIN</sequence>
<dbReference type="RefSeq" id="WP_160905498.1">
    <property type="nucleotide sequence ID" value="NZ_WVHS01000001.1"/>
</dbReference>